<reference evidence="2 3" key="1">
    <citation type="submission" date="2014-12" db="EMBL/GenBank/DDBJ databases">
        <title>Draft genome sequence of Paenibacillus kamchatkensis strain B-2647.</title>
        <authorList>
            <person name="Karlyshev A.V."/>
            <person name="Kudryashova E.B."/>
        </authorList>
    </citation>
    <scope>NUCLEOTIDE SEQUENCE [LARGE SCALE GENOMIC DNA]</scope>
    <source>
        <strain evidence="2 3">VKM B-2647</strain>
    </source>
</reference>
<proteinExistence type="predicted"/>
<keyword evidence="1" id="KW-1133">Transmembrane helix</keyword>
<dbReference type="InterPro" id="IPR023804">
    <property type="entry name" value="DUF3792_TM"/>
</dbReference>
<evidence type="ECO:0000256" key="1">
    <source>
        <dbReference type="SAM" id="Phobius"/>
    </source>
</evidence>
<evidence type="ECO:0000313" key="3">
    <source>
        <dbReference type="Proteomes" id="UP000031967"/>
    </source>
</evidence>
<name>A0ABR5AJ10_9BACL</name>
<keyword evidence="1" id="KW-0472">Membrane</keyword>
<keyword evidence="3" id="KW-1185">Reference proteome</keyword>
<comment type="caution">
    <text evidence="2">The sequence shown here is derived from an EMBL/GenBank/DDBJ whole genome shotgun (WGS) entry which is preliminary data.</text>
</comment>
<feature type="transmembrane region" description="Helical" evidence="1">
    <location>
        <begin position="104"/>
        <end position="125"/>
    </location>
</feature>
<keyword evidence="1" id="KW-0812">Transmembrane</keyword>
<dbReference type="EMBL" id="JXAK01000013">
    <property type="protein sequence ID" value="KIL41040.1"/>
    <property type="molecule type" value="Genomic_DNA"/>
</dbReference>
<evidence type="ECO:0000313" key="2">
    <source>
        <dbReference type="EMBL" id="KIL41040.1"/>
    </source>
</evidence>
<gene>
    <name evidence="2" type="ORF">SD70_09500</name>
</gene>
<feature type="transmembrane region" description="Helical" evidence="1">
    <location>
        <begin position="48"/>
        <end position="67"/>
    </location>
</feature>
<accession>A0ABR5AJ10</accession>
<feature type="transmembrane region" description="Helical" evidence="1">
    <location>
        <begin position="20"/>
        <end position="42"/>
    </location>
</feature>
<dbReference type="RefSeq" id="WP_041047337.1">
    <property type="nucleotide sequence ID" value="NZ_JXAK01000013.1"/>
</dbReference>
<feature type="transmembrane region" description="Helical" evidence="1">
    <location>
        <begin position="79"/>
        <end position="98"/>
    </location>
</feature>
<dbReference type="NCBIfam" id="TIGR04086">
    <property type="entry name" value="TIGR04086_membr"/>
    <property type="match status" value="1"/>
</dbReference>
<dbReference type="Pfam" id="PF12670">
    <property type="entry name" value="DUF3792"/>
    <property type="match status" value="1"/>
</dbReference>
<dbReference type="Proteomes" id="UP000031967">
    <property type="component" value="Unassembled WGS sequence"/>
</dbReference>
<organism evidence="2 3">
    <name type="scientific">Gordoniibacillus kamchatkensis</name>
    <dbReference type="NCBI Taxonomy" id="1590651"/>
    <lineage>
        <taxon>Bacteria</taxon>
        <taxon>Bacillati</taxon>
        <taxon>Bacillota</taxon>
        <taxon>Bacilli</taxon>
        <taxon>Bacillales</taxon>
        <taxon>Paenibacillaceae</taxon>
        <taxon>Gordoniibacillus</taxon>
    </lineage>
</organism>
<protein>
    <recommendedName>
        <fullName evidence="4">TIGR04086 family membrane protein</fullName>
    </recommendedName>
</protein>
<sequence length="129" mass="13310">MNPINKVSQVRISSPLLSGLLYSLLMMALGTVIVSLLLVWTGVQESSLPTYGKMIHGLSVFVGGWVSGKRAGSRGWYHGGILGALYAIVLGIVGFLAYDNGLSLASLALLGGAFASGALGGMLGVNSRK</sequence>
<evidence type="ECO:0008006" key="4">
    <source>
        <dbReference type="Google" id="ProtNLM"/>
    </source>
</evidence>